<dbReference type="AlphaFoldDB" id="A0A8J5J152"/>
<dbReference type="Proteomes" id="UP000709295">
    <property type="component" value="Unassembled WGS sequence"/>
</dbReference>
<evidence type="ECO:0000313" key="2">
    <source>
        <dbReference type="Proteomes" id="UP000709295"/>
    </source>
</evidence>
<reference evidence="1" key="1">
    <citation type="submission" date="2021-01" db="EMBL/GenBank/DDBJ databases">
        <title>Phytophthora aleatoria, a newly-described species from Pinus radiata is distinct from Phytophthora cactorum isolates based on comparative genomics.</title>
        <authorList>
            <person name="Mcdougal R."/>
            <person name="Panda P."/>
            <person name="Williams N."/>
            <person name="Studholme D.J."/>
        </authorList>
    </citation>
    <scope>NUCLEOTIDE SEQUENCE</scope>
    <source>
        <strain evidence="1">NZFS 4037</strain>
    </source>
</reference>
<name>A0A8J5J152_9STRA</name>
<dbReference type="EMBL" id="JAENGY010001097">
    <property type="protein sequence ID" value="KAG6952602.1"/>
    <property type="molecule type" value="Genomic_DNA"/>
</dbReference>
<gene>
    <name evidence="1" type="ORF">JG688_00013203</name>
</gene>
<proteinExistence type="predicted"/>
<sequence length="92" mass="10089">MEWIVESKVPFSFCVRGRYNTAISKLDPLSDDTLTKYADAVTREALRKLSSFLTDKFGIMFDGSTFRSEHIFALFGRGGKSASGCGAVAGPR</sequence>
<evidence type="ECO:0000313" key="1">
    <source>
        <dbReference type="EMBL" id="KAG6952602.1"/>
    </source>
</evidence>
<protein>
    <submittedName>
        <fullName evidence="1">Uncharacterized protein</fullName>
    </submittedName>
</protein>
<accession>A0A8J5J152</accession>
<organism evidence="1 2">
    <name type="scientific">Phytophthora aleatoria</name>
    <dbReference type="NCBI Taxonomy" id="2496075"/>
    <lineage>
        <taxon>Eukaryota</taxon>
        <taxon>Sar</taxon>
        <taxon>Stramenopiles</taxon>
        <taxon>Oomycota</taxon>
        <taxon>Peronosporomycetes</taxon>
        <taxon>Peronosporales</taxon>
        <taxon>Peronosporaceae</taxon>
        <taxon>Phytophthora</taxon>
    </lineage>
</organism>
<keyword evidence="2" id="KW-1185">Reference proteome</keyword>
<comment type="caution">
    <text evidence="1">The sequence shown here is derived from an EMBL/GenBank/DDBJ whole genome shotgun (WGS) entry which is preliminary data.</text>
</comment>